<protein>
    <submittedName>
        <fullName evidence="3">Uncharacterized protein</fullName>
    </submittedName>
</protein>
<dbReference type="PANTHER" id="PTHR23159">
    <property type="entry name" value="CENTROSOMAL PROTEIN 2"/>
    <property type="match status" value="1"/>
</dbReference>
<feature type="region of interest" description="Disordered" evidence="2">
    <location>
        <begin position="2102"/>
        <end position="2140"/>
    </location>
</feature>
<feature type="compositionally biased region" description="Acidic residues" evidence="2">
    <location>
        <begin position="2220"/>
        <end position="2232"/>
    </location>
</feature>
<feature type="compositionally biased region" description="Polar residues" evidence="2">
    <location>
        <begin position="482"/>
        <end position="494"/>
    </location>
</feature>
<feature type="compositionally biased region" description="Polar residues" evidence="2">
    <location>
        <begin position="201"/>
        <end position="210"/>
    </location>
</feature>
<feature type="compositionally biased region" description="Basic and acidic residues" evidence="2">
    <location>
        <begin position="435"/>
        <end position="448"/>
    </location>
</feature>
<gene>
    <name evidence="3" type="ORF">DL546_005717</name>
</gene>
<accession>A0A420Y7Z5</accession>
<evidence type="ECO:0000313" key="3">
    <source>
        <dbReference type="EMBL" id="RKU43983.1"/>
    </source>
</evidence>
<feature type="coiled-coil region" evidence="1">
    <location>
        <begin position="1088"/>
        <end position="1139"/>
    </location>
</feature>
<dbReference type="EMBL" id="QVQW01000036">
    <property type="protein sequence ID" value="RKU43983.1"/>
    <property type="molecule type" value="Genomic_DNA"/>
</dbReference>
<organism evidence="3 4">
    <name type="scientific">Coniochaeta pulveracea</name>
    <dbReference type="NCBI Taxonomy" id="177199"/>
    <lineage>
        <taxon>Eukaryota</taxon>
        <taxon>Fungi</taxon>
        <taxon>Dikarya</taxon>
        <taxon>Ascomycota</taxon>
        <taxon>Pezizomycotina</taxon>
        <taxon>Sordariomycetes</taxon>
        <taxon>Sordariomycetidae</taxon>
        <taxon>Coniochaetales</taxon>
        <taxon>Coniochaetaceae</taxon>
        <taxon>Coniochaeta</taxon>
    </lineage>
</organism>
<feature type="region of interest" description="Disordered" evidence="2">
    <location>
        <begin position="435"/>
        <end position="494"/>
    </location>
</feature>
<dbReference type="PANTHER" id="PTHR23159:SF31">
    <property type="entry name" value="CENTROSOME-ASSOCIATED PROTEIN CEP250 ISOFORM X1"/>
    <property type="match status" value="1"/>
</dbReference>
<feature type="region of interest" description="Disordered" evidence="2">
    <location>
        <begin position="2185"/>
        <end position="2233"/>
    </location>
</feature>
<feature type="region of interest" description="Disordered" evidence="2">
    <location>
        <begin position="1889"/>
        <end position="1909"/>
    </location>
</feature>
<feature type="region of interest" description="Disordered" evidence="2">
    <location>
        <begin position="201"/>
        <end position="220"/>
    </location>
</feature>
<sequence>MPPVERDAPADRPTHLRHQHSASSDHGRALIPMWDSSDPERAPPPLPLNPQSPAAASRAGTSAAIQSAHAAMTERAARETALVPSLAKRMGESSPARDLQQKSAHRRMQSLQPGTVRDLSLMIEGSGPRSQSPEKKEISTTKLRDPFVDDRDERALVTSSGPKPGPSLTPIVRPTARRSHQSILGENTPPQSATMLALQHMSMSPESTRQLPHPPTRTEAAKEPAHDHNALANISNNSTALVRTPQSLDALSNQILSLTGIATSLQKEMSQLSRRSRDNATDLLSLKEATNSRDEDIRKSLRELKDNLAEARARAATRDLYGGALLLDSKPHHGFPMSSPPALSTKTFSSIGSGAGAGKISLPRIPSPNSFAASLDRESMSTPSLYGPDAPATIALLEKIVRDMGTKDGQEMLLSRLSELSDRLAGMATASKVDELKRAVESQKEQERSLTTSAGAGGGGNGDHPQHNRSSSFDDGGEERQLSTYNLAPPSSGQLTALHNEARRSSAPPSGSVVNEDVIRAIKTVKDSVSQGGGLTAEVKALVRELRGEVLGMGREIGRKMDEIAAKSHDRPEPATKEEMSKVVEESLNEMKVHINHLIKEHRRQFAASVVQAMEQGRVDYQEVYNAMRAALRDAKGDTEGEELRREDVIEAVKEAWEAYKPEIEIQTVGLERHEILACLQEGLNTSAHAGREDAATRDEVFEAVVEGLKHFSPPKVETPASLSRDEILEAVRECLEEFEFPNPFPEGVNEGVSKEDVLDAVKIGLHAHELANEQEKITRDDVLDAIQHGLQTTVPAAAGITKEDVIDAVQIGLEGVDFPEQGAGLTREDVVQAIREELAHIEGMMGHSLVPASNTAEGGLSKEDVLDAVHRGLEGFEFPKAETSREVNVSISKDDIVDAVREGLSNIELPDLSHALVPSSSSTHHTDTTELKERLQDILEFMRAEFKAVSDEAKQNVAANGRDTEQVLDATKDGFDRLRADMEVYVDRASGQAGQEEFLINLVRSLDGFRDEVAELVSKSSDASRDVIRDEIESLREAVNSSLVPAVPQAAIGGGGHKEILEALQEGLSGLRTEISSRPIAGVNEILDALQEGLGDLRISIDRLKDKPADLTANDEILDALKAGLDSVRSDIDVLREERKNDKQLVAVGDMPSFPDDVLKAGDIKDLQEDMAKQQDIQHLAADMVKHEDITKLESLLKDLQAKVENLEAPTALRAVGTEAGSGSGLSKDDLSLMEDTLRGLQDAVASVSDTVAGMSVSVLGVSDTVAGVNETVLSVQEKVAAMATPEARAASDPSTREDVEAIETILRNTKSRLDDLIDGEQAVRKEHVDVLETLILESRESLRELSTHLDSVSKKEDLDVVGSLVTQVVAAFDDMKERHEKALEDPEKVTKTDVEAVEAVCFDVKNLVEQVVKADLAALPSKEDLTRIEDLLRDFKGKMDEETEEKTTALEVYKLENAGVSDRVTEVKTFLEEFQGVVKEKLDQGASGVESIRGLLDGLGETINKNATMGDDLKDMLLVMKDEFEESKAGVVGAKLDTDEKLQTTTDAILARFDEKIGELVTKYDDFQLVMEDRASKGEARDNEMEAAVVGTKAIADELKLLIDTLGSAVTESMEKMEEASKTVFTRVEDLLAKSDENHVDVKTEHQLTREQILEARTLVEGLKGDVTEYQPQILESIKDVLLMVGQHYEQSKAATLEMQEAIAHKIEEAKPEPLMLSDVPKYDDTSLQEKLDKLVEHAAGADKAFEQFQTLDAVHKQVVQTAAEIAAFLAAQTKRIEDEHEDREKTLEETNLSIERRTAEKEALEASIAALKEENERLRQENQDELEGFRMQRQAELTQHKQQRDEERERLKLEREEALALLQTQRQEELDRLRLDHAEEEARFKASLREEEDGFKSSLREQEERSRTAMAEEEARFKASLAAEADRHRELLQRQEQMFTNGLREEEERLRTGLASLRAEQEGLTKQKMRLSADLSSIETALRLRREELQDMEARAEGLERRILEGVMDHSRVLLLAKANRTSNTTHNLSKDPMARKRVPSTKVKDLKLPDPVPTAPIKTENKPKTAMTMALSRSGTPQTTPNRRILSLSQINNNVASGPFVRSKSVRGGGGMRKSSWAGSKGYGDLTPRKSDVCDKENLLKESDEEDLASTPKQSKHLDVVDILPLATADSEMTLAERDLDYVGQDQDGGEETETEGKRRDSRGTATGTEYSYDGTETDGEYYSDDDGESRIARSEWTDSALGTESYVSSNSEGKVESAGGEMVVYGAV</sequence>
<dbReference type="STRING" id="177199.A0A420Y7Z5"/>
<proteinExistence type="predicted"/>
<feature type="compositionally biased region" description="Basic and acidic residues" evidence="2">
    <location>
        <begin position="132"/>
        <end position="155"/>
    </location>
</feature>
<evidence type="ECO:0000256" key="1">
    <source>
        <dbReference type="SAM" id="Coils"/>
    </source>
</evidence>
<evidence type="ECO:0000313" key="4">
    <source>
        <dbReference type="Proteomes" id="UP000275385"/>
    </source>
</evidence>
<reference evidence="3 4" key="1">
    <citation type="submission" date="2018-08" db="EMBL/GenBank/DDBJ databases">
        <title>Draft genome of the lignicolous fungus Coniochaeta pulveracea.</title>
        <authorList>
            <person name="Borstlap C.J."/>
            <person name="De Witt R.N."/>
            <person name="Botha A."/>
            <person name="Volschenk H."/>
        </authorList>
    </citation>
    <scope>NUCLEOTIDE SEQUENCE [LARGE SCALE GENOMIC DNA]</scope>
    <source>
        <strain evidence="3 4">CAB683</strain>
    </source>
</reference>
<keyword evidence="1" id="KW-0175">Coiled coil</keyword>
<keyword evidence="4" id="KW-1185">Reference proteome</keyword>
<comment type="caution">
    <text evidence="3">The sequence shown here is derived from an EMBL/GenBank/DDBJ whole genome shotgun (WGS) entry which is preliminary data.</text>
</comment>
<feature type="compositionally biased region" description="Low complexity" evidence="2">
    <location>
        <begin position="51"/>
        <end position="74"/>
    </location>
</feature>
<dbReference type="Proteomes" id="UP000275385">
    <property type="component" value="Unassembled WGS sequence"/>
</dbReference>
<evidence type="ECO:0000256" key="2">
    <source>
        <dbReference type="SAM" id="MobiDB-lite"/>
    </source>
</evidence>
<dbReference type="OrthoDB" id="5423371at2759"/>
<feature type="compositionally biased region" description="Basic and acidic residues" evidence="2">
    <location>
        <begin position="2131"/>
        <end position="2140"/>
    </location>
</feature>
<feature type="region of interest" description="Disordered" evidence="2">
    <location>
        <begin position="1"/>
        <end position="189"/>
    </location>
</feature>
<feature type="compositionally biased region" description="Basic and acidic residues" evidence="2">
    <location>
        <begin position="1"/>
        <end position="14"/>
    </location>
</feature>
<name>A0A420Y7Z5_9PEZI</name>